<sequence>MKAATSAAAVAAAQAKTTADGEAAADAASSPLSLLQFGATLYDAHAHLPEAAAVRLPLTRYADYLHHFGFSMERESGAAPAPVTSTAAAAVPLDGRRSLGAEGDGAHEPVDVAGWGIEEALRVDADARSTAVGALRDASTWSSIAEQLAAPFTAVTWRQTATQCTIKKARCVYMWLCTNMTLQVAAAETAEDAGDDGVRAPGGSRPPSQRTASSTQKSGRTVRKAKEVPAALEPAAPPDPLAVALQTRRAPASVLADVYMRMLTDVGVTCEVVAGQLKGAAPEEAVEWRWNIVTVDGKQHLVDVSAALSSGVLRSGAASSSSSPLAAAGSAEAAGSAVRRGSGGGSGRGKAGGAAAAAAAAAQSASASSSAAASEAAALLGGSVRLLPVAPAAMRRDFFFFAHPSAFLRSHLPTQPDKALVRTVLKALQWGVQPRLTPAFYHYGLQLHSHQTHSAFVANGSPSYLSLIHRHASRTELCCVLYVGTLRTLPEDLSRTAPLGAEWVWQQRAESSDVNTFTLTVPQAGYYVVVVGARSIRGDPYSAVVAVPGERDFSPVVSYEMRVGFTPSSAPVLPRQYLSPSICRLMTPLCAQLAPGRHPFRVMPSCCNVRAVAVVRCGASSAAAAAARVLLCFLTFQPRRAVFEGAVDVRSGDVVEVWVLYGAPDRNGQQLRQRVAATTAPPTAPAATAGASAGGRGSASKAADKKMKKGEAAAEQQRHSAEEAQLASLAQALHRGEVFQRCVGGVEVRHFVSPVVVSIIQPQPTVEQEVGITLRRLAGVTEALLSEADQAVRHQPTPVGSCFGAVATAVRP</sequence>
<reference evidence="2 3" key="1">
    <citation type="journal article" date="2021" name="MBio">
        <title>A New Model Trypanosomatid, Novymonas esmeraldas: Genomic Perception of Its 'Candidatus Pandoraea novymonadis' Endosymbiont.</title>
        <authorList>
            <person name="Zakharova A."/>
            <person name="Saura A."/>
            <person name="Butenko A."/>
            <person name="Podesvova L."/>
            <person name="Warmusova S."/>
            <person name="Kostygov A.Y."/>
            <person name="Nenarokova A."/>
            <person name="Lukes J."/>
            <person name="Opperdoes F.R."/>
            <person name="Yurchenko V."/>
        </authorList>
    </citation>
    <scope>NUCLEOTIDE SEQUENCE [LARGE SCALE GENOMIC DNA]</scope>
    <source>
        <strain evidence="2 3">E262AT.01</strain>
    </source>
</reference>
<dbReference type="PANTHER" id="PTHR46333:SF2">
    <property type="entry name" value="CYTOKINESIS PROTEIN 3"/>
    <property type="match status" value="1"/>
</dbReference>
<feature type="region of interest" description="Disordered" evidence="1">
    <location>
        <begin position="191"/>
        <end position="237"/>
    </location>
</feature>
<dbReference type="GO" id="GO:0005737">
    <property type="term" value="C:cytoplasm"/>
    <property type="evidence" value="ECO:0007669"/>
    <property type="project" value="TreeGrafter"/>
</dbReference>
<evidence type="ECO:0000313" key="3">
    <source>
        <dbReference type="Proteomes" id="UP001430356"/>
    </source>
</evidence>
<feature type="region of interest" description="Disordered" evidence="1">
    <location>
        <begin position="672"/>
        <end position="721"/>
    </location>
</feature>
<feature type="compositionally biased region" description="Polar residues" evidence="1">
    <location>
        <begin position="206"/>
        <end position="219"/>
    </location>
</feature>
<comment type="caution">
    <text evidence="2">The sequence shown here is derived from an EMBL/GenBank/DDBJ whole genome shotgun (WGS) entry which is preliminary data.</text>
</comment>
<keyword evidence="3" id="KW-1185">Reference proteome</keyword>
<gene>
    <name evidence="2" type="ORF">NESM_000595400</name>
</gene>
<organism evidence="2 3">
    <name type="scientific">Novymonas esmeraldas</name>
    <dbReference type="NCBI Taxonomy" id="1808958"/>
    <lineage>
        <taxon>Eukaryota</taxon>
        <taxon>Discoba</taxon>
        <taxon>Euglenozoa</taxon>
        <taxon>Kinetoplastea</taxon>
        <taxon>Metakinetoplastina</taxon>
        <taxon>Trypanosomatida</taxon>
        <taxon>Trypanosomatidae</taxon>
        <taxon>Novymonas</taxon>
    </lineage>
</organism>
<evidence type="ECO:0000313" key="2">
    <source>
        <dbReference type="EMBL" id="KAK7196572.1"/>
    </source>
</evidence>
<evidence type="ECO:0000256" key="1">
    <source>
        <dbReference type="SAM" id="MobiDB-lite"/>
    </source>
</evidence>
<dbReference type="AlphaFoldDB" id="A0AAW0EU06"/>
<feature type="compositionally biased region" description="Low complexity" evidence="1">
    <location>
        <begin position="676"/>
        <end position="691"/>
    </location>
</feature>
<dbReference type="PANTHER" id="PTHR46333">
    <property type="entry name" value="CYTOKINESIS PROTEIN 3"/>
    <property type="match status" value="1"/>
</dbReference>
<dbReference type="Proteomes" id="UP001430356">
    <property type="component" value="Unassembled WGS sequence"/>
</dbReference>
<proteinExistence type="predicted"/>
<dbReference type="InterPro" id="IPR052557">
    <property type="entry name" value="CAP/Cytokinesis_protein"/>
</dbReference>
<evidence type="ECO:0008006" key="4">
    <source>
        <dbReference type="Google" id="ProtNLM"/>
    </source>
</evidence>
<dbReference type="EMBL" id="JAECZO010000079">
    <property type="protein sequence ID" value="KAK7196572.1"/>
    <property type="molecule type" value="Genomic_DNA"/>
</dbReference>
<name>A0AAW0EU06_9TRYP</name>
<accession>A0AAW0EU06</accession>
<protein>
    <recommendedName>
        <fullName evidence="4">Calpain catalytic domain-containing protein</fullName>
    </recommendedName>
</protein>
<feature type="compositionally biased region" description="Basic and acidic residues" evidence="1">
    <location>
        <begin position="702"/>
        <end position="721"/>
    </location>
</feature>